<evidence type="ECO:0000256" key="4">
    <source>
        <dbReference type="ARBA" id="ARBA00022723"/>
    </source>
</evidence>
<evidence type="ECO:0000256" key="8">
    <source>
        <dbReference type="ARBA" id="ARBA00023054"/>
    </source>
</evidence>
<dbReference type="GO" id="GO:0000146">
    <property type="term" value="F:microfilament motor activity"/>
    <property type="evidence" value="ECO:0007669"/>
    <property type="project" value="InterPro"/>
</dbReference>
<keyword evidence="10 11" id="KW-0505">Motor protein</keyword>
<keyword evidence="18" id="KW-1185">Reference proteome</keyword>
<reference evidence="17 18" key="1">
    <citation type="submission" date="2021-06" db="EMBL/GenBank/DDBJ databases">
        <authorList>
            <person name="Palmer J.M."/>
        </authorList>
    </citation>
    <scope>NUCLEOTIDE SEQUENCE [LARGE SCALE GENOMIC DNA]</scope>
    <source>
        <strain evidence="17 18">MEX-2019</strain>
        <tissue evidence="17">Muscle</tissue>
    </source>
</reference>
<dbReference type="PROSITE" id="PS00479">
    <property type="entry name" value="ZF_DAG_PE_1"/>
    <property type="match status" value="1"/>
</dbReference>
<dbReference type="Pfam" id="PF00620">
    <property type="entry name" value="RhoGAP"/>
    <property type="match status" value="1"/>
</dbReference>
<dbReference type="GO" id="GO:0005737">
    <property type="term" value="C:cytoplasm"/>
    <property type="evidence" value="ECO:0007669"/>
    <property type="project" value="UniProtKB-SubCell"/>
</dbReference>
<feature type="domain" description="Rho-GAP" evidence="15">
    <location>
        <begin position="1408"/>
        <end position="1596"/>
    </location>
</feature>
<gene>
    <name evidence="17" type="ORF">CRENBAI_019298</name>
</gene>
<evidence type="ECO:0000256" key="1">
    <source>
        <dbReference type="ARBA" id="ARBA00004496"/>
    </source>
</evidence>
<dbReference type="Proteomes" id="UP001311232">
    <property type="component" value="Unassembled WGS sequence"/>
</dbReference>
<dbReference type="PANTHER" id="PTHR46184">
    <property type="entry name" value="UNCONVENTIONAL MYOSIN-IXB-LIKE PROTEIN"/>
    <property type="match status" value="1"/>
</dbReference>
<evidence type="ECO:0000259" key="15">
    <source>
        <dbReference type="PROSITE" id="PS50238"/>
    </source>
</evidence>
<dbReference type="InterPro" id="IPR036961">
    <property type="entry name" value="Kinesin_motor_dom_sf"/>
</dbReference>
<dbReference type="GO" id="GO:0035556">
    <property type="term" value="P:intracellular signal transduction"/>
    <property type="evidence" value="ECO:0007669"/>
    <property type="project" value="InterPro"/>
</dbReference>
<sequence>MSTTDGPGTPHHDEEARVVQIYPRLLQETVVYCPLQIGIKDTVKTVIHNAVVALDLDSSQTYSLLEVRGRDSKETPLEDEDNILLRVLLWPPETHKWHHRSQGYYFILQQSSNEAKQVETSKEDSDDLCNLSSVTEEEVLQVLRQRFFKHKIYTYIGNVLIAINPNKFLHLYYNPKYVKLYENQPLGKLSPHIFAIADVAFRTMLNRQVNQCIMISGESGSGKTESSSYLIHCLTTLSQGTYSGGVERAILGAGPVLEAFGNAKTAENNNSSRFGKFIQLIYLESGVIRGAFVETFLLEQARLVSRIKNERNYHVFYCLLMGASKDEREEFHLLKLQDYVYLNQEELYLDDEDKLELRQEYKRLQQAMEMVGFLNSTKKRIFSVLSAILLLGNVTYSVSKDSQVLEAGPTEVLSSLSDLLMVKKEQLVLALTKKKVVTATSTVFSPYTLQEATSARDSMAKCLYSALFDWIILHINHAMLNRRDMEESISCLSIGVLDMFGFENLQTNSFEQLCINYANEKQWFYINQHIFKNEQEDYVSEGITWQNINFTDNIECIQLISDKSVGLFTLLNEESNLPRAGDETLLNKFKLHHQKSSRFVVSPNKEGTFTIEHCAGRVKYHIKDFKKKNTEHMRPEVVSLLRSSELSFLHHLVASNPEALFRWSILRATIRIVSVFKKLLRQRAEQIAARQNSCRSLISINRRSSYLNRLSGISRSLDFSFDHSDEQSLDLFEDIFVSYEQRKNNRGSRQKQLIPKNLINVRSLQHIIGLTNHNQTRKSIFHPDRRADPPTVCAHFQTSLGKLIETIEKAEPFFIFCFRSNAEKKQLHFDDEVVLNQIKYTGILQKIHMQRSSFKAKYTFKEFVKKFRILLPEGTTGSPEDIAELFERMGFKKTTYQIGKTKVFLKEKERQLLQNTLNKEVLQRIVTLQRWFRVCLIRLHFLQKKDATLIIQRSWREFFEKQNRAATVIQTAWRISLKHSLEHEMNEKSSCAQDGVSVEKRHLKRQQNAELHFSKTQQSDPVNNQVDQSKQKGESRGSLPQLSRPYSVPLDHTASSSPTKNPSICSSLQHNMDKKSMRERCSEDDLKDLSRPEVHRRRDRREDFYHKGKSMSADDLSSSSGSESSSSTKTMSAGPSSSRIWFLGRFLKKRAQKSSPTSDSLSDKSVTLPRFSPQTYQIPNFNNSRVHQNPSVHISRATRALQADVSLDREITDPNELRNLDEFLGNQVNELQTRIKDLSPAENIFLSATMEFRETIKSMYSLQKPQVCYKSLMNGYRNKVTALAGLSKKSEVSLVVNLFQTVLDGFIRAEKKRGDFEPAKTTKTTKKGRKNEKCLENPLDHLFSTYQVNIMQSCDLCGSYIWGMEKAYMCSACKFICHKKCLNRIITDCSTRCARKYDSVPGSQHFGVQVSVLTNKANPVPKVVELLLMHVELNGLYTEGIYRKSGTACRARELHQVLETGLEGVCLDNYPIHTITGLVKRWLRELPDPLMTFSLYNDFLRAVELPEKTERIRAVYQKADELPPANYNTLERLIFHLVKVAKEEKHNKMSPTSLAIVFAPCILRSPDLNDPFLGMKDVPKTTLCVEILINEQLRRYNEKMQDIQELEFAEAQAVNKLRLRRQNTVLATTSEMDVPHLSQPDESDITIIERIKSIKQEKVDLAIRLPELEQEHSDTEILDSASSVSSDSLDQLGSIDSEGRATKLLKTLKPECPAKPADLAQRFRTHIEQRRLISGQTTDVTQSTCRLSIQDTPSSDDKQQITSKNFNGSFDDLDIPFIDEAEE</sequence>
<feature type="compositionally biased region" description="Low complexity" evidence="12">
    <location>
        <begin position="1110"/>
        <end position="1136"/>
    </location>
</feature>
<dbReference type="GO" id="GO:0072673">
    <property type="term" value="P:lamellipodium morphogenesis"/>
    <property type="evidence" value="ECO:0007669"/>
    <property type="project" value="TreeGrafter"/>
</dbReference>
<feature type="domain" description="Phorbol-ester/DAG-type" evidence="13">
    <location>
        <begin position="1340"/>
        <end position="1389"/>
    </location>
</feature>
<evidence type="ECO:0000313" key="17">
    <source>
        <dbReference type="EMBL" id="KAK5601878.1"/>
    </source>
</evidence>
<dbReference type="InterPro" id="IPR001609">
    <property type="entry name" value="Myosin_head_motor_dom-like"/>
</dbReference>
<feature type="compositionally biased region" description="Basic and acidic residues" evidence="12">
    <location>
        <begin position="1071"/>
        <end position="1093"/>
    </location>
</feature>
<dbReference type="GO" id="GO:0046872">
    <property type="term" value="F:metal ion binding"/>
    <property type="evidence" value="ECO:0007669"/>
    <property type="project" value="UniProtKB-KW"/>
</dbReference>
<dbReference type="Pfam" id="PF00788">
    <property type="entry name" value="RA"/>
    <property type="match status" value="1"/>
</dbReference>
<dbReference type="PRINTS" id="PR00193">
    <property type="entry name" value="MYOSINHEAVY"/>
</dbReference>
<dbReference type="InterPro" id="IPR008936">
    <property type="entry name" value="Rho_GTPase_activation_prot"/>
</dbReference>
<keyword evidence="7 11" id="KW-0067">ATP-binding</keyword>
<keyword evidence="5 11" id="KW-0547">Nucleotide-binding</keyword>
<dbReference type="InterPro" id="IPR046349">
    <property type="entry name" value="C1-like_sf"/>
</dbReference>
<dbReference type="Gene3D" id="1.10.10.820">
    <property type="match status" value="1"/>
</dbReference>
<evidence type="ECO:0000259" key="13">
    <source>
        <dbReference type="PROSITE" id="PS50081"/>
    </source>
</evidence>
<comment type="similarity">
    <text evidence="2 11">Belongs to the TRAFAC class myosin-kinesin ATPase superfamily. Myosin family.</text>
</comment>
<dbReference type="SMART" id="SM00242">
    <property type="entry name" value="MYSc"/>
    <property type="match status" value="1"/>
</dbReference>
<evidence type="ECO:0000256" key="11">
    <source>
        <dbReference type="PROSITE-ProRule" id="PRU00782"/>
    </source>
</evidence>
<evidence type="ECO:0000256" key="6">
    <source>
        <dbReference type="ARBA" id="ARBA00022833"/>
    </source>
</evidence>
<evidence type="ECO:0000256" key="9">
    <source>
        <dbReference type="ARBA" id="ARBA00023123"/>
    </source>
</evidence>
<dbReference type="EMBL" id="JAHHUM010002641">
    <property type="protein sequence ID" value="KAK5601878.1"/>
    <property type="molecule type" value="Genomic_DNA"/>
</dbReference>
<keyword evidence="3" id="KW-0963">Cytoplasm</keyword>
<dbReference type="Gene3D" id="1.20.5.190">
    <property type="match status" value="1"/>
</dbReference>
<keyword evidence="6" id="KW-0862">Zinc</keyword>
<feature type="domain" description="Ras-associating" evidence="14">
    <location>
        <begin position="15"/>
        <end position="113"/>
    </location>
</feature>
<dbReference type="GO" id="GO:0005096">
    <property type="term" value="F:GTPase activator activity"/>
    <property type="evidence" value="ECO:0007669"/>
    <property type="project" value="InterPro"/>
</dbReference>
<dbReference type="PANTHER" id="PTHR46184:SF2">
    <property type="entry name" value="UNCONVENTIONAL MYOSIN-IXB"/>
    <property type="match status" value="1"/>
</dbReference>
<dbReference type="Gene3D" id="6.20.240.20">
    <property type="match status" value="1"/>
</dbReference>
<dbReference type="Pfam" id="PF00063">
    <property type="entry name" value="Myosin_head"/>
    <property type="match status" value="2"/>
</dbReference>
<keyword evidence="9 11" id="KW-0518">Myosin</keyword>
<dbReference type="InterPro" id="IPR027417">
    <property type="entry name" value="P-loop_NTPase"/>
</dbReference>
<evidence type="ECO:0000256" key="10">
    <source>
        <dbReference type="ARBA" id="ARBA00023175"/>
    </source>
</evidence>
<dbReference type="Pfam" id="PF00130">
    <property type="entry name" value="C1_1"/>
    <property type="match status" value="1"/>
</dbReference>
<dbReference type="InterPro" id="IPR046987">
    <property type="entry name" value="Myo9"/>
</dbReference>
<dbReference type="GO" id="GO:0030048">
    <property type="term" value="P:actin filament-based movement"/>
    <property type="evidence" value="ECO:0007669"/>
    <property type="project" value="TreeGrafter"/>
</dbReference>
<comment type="subcellular location">
    <subcellularLocation>
        <location evidence="1">Cytoplasm</location>
    </subcellularLocation>
</comment>
<feature type="binding site" evidence="11">
    <location>
        <begin position="217"/>
        <end position="224"/>
    </location>
    <ligand>
        <name>ATP</name>
        <dbReference type="ChEBI" id="CHEBI:30616"/>
    </ligand>
</feature>
<dbReference type="PROSITE" id="PS50238">
    <property type="entry name" value="RHOGAP"/>
    <property type="match status" value="1"/>
</dbReference>
<dbReference type="SMART" id="SM00324">
    <property type="entry name" value="RhoGAP"/>
    <property type="match status" value="1"/>
</dbReference>
<protein>
    <recommendedName>
        <fullName evidence="19">Unconventional myosin-IXb</fullName>
    </recommendedName>
</protein>
<feature type="region of interest" description="Actin-binding" evidence="11">
    <location>
        <begin position="800"/>
        <end position="822"/>
    </location>
</feature>
<feature type="region of interest" description="Disordered" evidence="12">
    <location>
        <begin position="984"/>
        <end position="1136"/>
    </location>
</feature>
<proteinExistence type="inferred from homology"/>
<evidence type="ECO:0000256" key="3">
    <source>
        <dbReference type="ARBA" id="ARBA00022490"/>
    </source>
</evidence>
<dbReference type="GO" id="GO:0016459">
    <property type="term" value="C:myosin complex"/>
    <property type="evidence" value="ECO:0007669"/>
    <property type="project" value="UniProtKB-KW"/>
</dbReference>
<dbReference type="SUPFAM" id="SSF54236">
    <property type="entry name" value="Ubiquitin-like"/>
    <property type="match status" value="1"/>
</dbReference>
<dbReference type="PROSITE" id="PS51456">
    <property type="entry name" value="MYOSIN_MOTOR"/>
    <property type="match status" value="1"/>
</dbReference>
<comment type="caution">
    <text evidence="17">The sequence shown here is derived from an EMBL/GenBank/DDBJ whole genome shotgun (WGS) entry which is preliminary data.</text>
</comment>
<evidence type="ECO:0000259" key="16">
    <source>
        <dbReference type="PROSITE" id="PS51456"/>
    </source>
</evidence>
<dbReference type="SMART" id="SM00314">
    <property type="entry name" value="RA"/>
    <property type="match status" value="1"/>
</dbReference>
<dbReference type="SUPFAM" id="SSF52540">
    <property type="entry name" value="P-loop containing nucleoside triphosphate hydrolases"/>
    <property type="match status" value="1"/>
</dbReference>
<organism evidence="17 18">
    <name type="scientific">Crenichthys baileyi</name>
    <name type="common">White River springfish</name>
    <dbReference type="NCBI Taxonomy" id="28760"/>
    <lineage>
        <taxon>Eukaryota</taxon>
        <taxon>Metazoa</taxon>
        <taxon>Chordata</taxon>
        <taxon>Craniata</taxon>
        <taxon>Vertebrata</taxon>
        <taxon>Euteleostomi</taxon>
        <taxon>Actinopterygii</taxon>
        <taxon>Neopterygii</taxon>
        <taxon>Teleostei</taxon>
        <taxon>Neoteleostei</taxon>
        <taxon>Acanthomorphata</taxon>
        <taxon>Ovalentaria</taxon>
        <taxon>Atherinomorphae</taxon>
        <taxon>Cyprinodontiformes</taxon>
        <taxon>Goodeidae</taxon>
        <taxon>Crenichthys</taxon>
    </lineage>
</organism>
<evidence type="ECO:0000313" key="18">
    <source>
        <dbReference type="Proteomes" id="UP001311232"/>
    </source>
</evidence>
<feature type="compositionally biased region" description="Polar residues" evidence="12">
    <location>
        <begin position="1053"/>
        <end position="1070"/>
    </location>
</feature>
<dbReference type="InterPro" id="IPR002219">
    <property type="entry name" value="PKC_DAG/PE"/>
</dbReference>
<dbReference type="InterPro" id="IPR000198">
    <property type="entry name" value="RhoGAP_dom"/>
</dbReference>
<feature type="compositionally biased region" description="Polar residues" evidence="12">
    <location>
        <begin position="1006"/>
        <end position="1028"/>
    </location>
</feature>
<dbReference type="SUPFAM" id="SSF48350">
    <property type="entry name" value="GTPase activation domain, GAP"/>
    <property type="match status" value="1"/>
</dbReference>
<keyword evidence="4" id="KW-0479">Metal-binding</keyword>
<keyword evidence="8" id="KW-0175">Coiled coil</keyword>
<evidence type="ECO:0000256" key="5">
    <source>
        <dbReference type="ARBA" id="ARBA00022741"/>
    </source>
</evidence>
<dbReference type="SUPFAM" id="SSF57889">
    <property type="entry name" value="Cysteine-rich domain"/>
    <property type="match status" value="1"/>
</dbReference>
<dbReference type="Gene3D" id="3.40.850.10">
    <property type="entry name" value="Kinesin motor domain"/>
    <property type="match status" value="2"/>
</dbReference>
<evidence type="ECO:0000256" key="2">
    <source>
        <dbReference type="ARBA" id="ARBA00008314"/>
    </source>
</evidence>
<keyword evidence="11" id="KW-0009">Actin-binding</keyword>
<dbReference type="Gene3D" id="1.10.555.10">
    <property type="entry name" value="Rho GTPase activation protein"/>
    <property type="match status" value="1"/>
</dbReference>
<dbReference type="GO" id="GO:0001726">
    <property type="term" value="C:ruffle"/>
    <property type="evidence" value="ECO:0007669"/>
    <property type="project" value="TreeGrafter"/>
</dbReference>
<dbReference type="GO" id="GO:0005884">
    <property type="term" value="C:actin filament"/>
    <property type="evidence" value="ECO:0007669"/>
    <property type="project" value="TreeGrafter"/>
</dbReference>
<feature type="domain" description="Myosin motor" evidence="16">
    <location>
        <begin position="123"/>
        <end position="918"/>
    </location>
</feature>
<evidence type="ECO:0000259" key="14">
    <source>
        <dbReference type="PROSITE" id="PS50200"/>
    </source>
</evidence>
<dbReference type="Gene3D" id="3.30.60.20">
    <property type="match status" value="1"/>
</dbReference>
<dbReference type="PROSITE" id="PS50081">
    <property type="entry name" value="ZF_DAG_PE_2"/>
    <property type="match status" value="1"/>
</dbReference>
<dbReference type="InterPro" id="IPR000159">
    <property type="entry name" value="RA_dom"/>
</dbReference>
<dbReference type="GO" id="GO:0051015">
    <property type="term" value="F:actin filament binding"/>
    <property type="evidence" value="ECO:0007669"/>
    <property type="project" value="TreeGrafter"/>
</dbReference>
<dbReference type="Gene3D" id="1.20.120.720">
    <property type="entry name" value="Myosin VI head, motor domain, U50 subdomain"/>
    <property type="match status" value="1"/>
</dbReference>
<name>A0AAV9QYF1_9TELE</name>
<accession>A0AAV9QYF1</accession>
<evidence type="ECO:0008006" key="19">
    <source>
        <dbReference type="Google" id="ProtNLM"/>
    </source>
</evidence>
<dbReference type="GO" id="GO:0030027">
    <property type="term" value="C:lamellipodium"/>
    <property type="evidence" value="ECO:0007669"/>
    <property type="project" value="TreeGrafter"/>
</dbReference>
<evidence type="ECO:0000256" key="12">
    <source>
        <dbReference type="SAM" id="MobiDB-lite"/>
    </source>
</evidence>
<dbReference type="InterPro" id="IPR029071">
    <property type="entry name" value="Ubiquitin-like_domsf"/>
</dbReference>
<dbReference type="PROSITE" id="PS50200">
    <property type="entry name" value="RA"/>
    <property type="match status" value="1"/>
</dbReference>
<dbReference type="SMART" id="SM00109">
    <property type="entry name" value="C1"/>
    <property type="match status" value="1"/>
</dbReference>
<dbReference type="Gene3D" id="1.20.58.530">
    <property type="match status" value="1"/>
</dbReference>
<dbReference type="GO" id="GO:0016887">
    <property type="term" value="F:ATP hydrolysis activity"/>
    <property type="evidence" value="ECO:0007669"/>
    <property type="project" value="TreeGrafter"/>
</dbReference>
<evidence type="ECO:0000256" key="7">
    <source>
        <dbReference type="ARBA" id="ARBA00022840"/>
    </source>
</evidence>
<dbReference type="GO" id="GO:0005524">
    <property type="term" value="F:ATP binding"/>
    <property type="evidence" value="ECO:0007669"/>
    <property type="project" value="UniProtKB-UniRule"/>
</dbReference>